<dbReference type="AlphaFoldDB" id="A0A2K4ZME4"/>
<reference evidence="7 8" key="1">
    <citation type="submission" date="2018-01" db="EMBL/GenBank/DDBJ databases">
        <authorList>
            <person name="Gaut B.S."/>
            <person name="Morton B.R."/>
            <person name="Clegg M.T."/>
            <person name="Duvall M.R."/>
        </authorList>
    </citation>
    <scope>NUCLEOTIDE SEQUENCE [LARGE SCALE GENOMIC DNA]</scope>
    <source>
        <strain evidence="7">GP69</strain>
    </source>
</reference>
<dbReference type="GO" id="GO:0005737">
    <property type="term" value="C:cytoplasm"/>
    <property type="evidence" value="ECO:0007669"/>
    <property type="project" value="TreeGrafter"/>
</dbReference>
<keyword evidence="5" id="KW-0694">RNA-binding</keyword>
<dbReference type="OrthoDB" id="9804278at2"/>
<evidence type="ECO:0000256" key="3">
    <source>
        <dbReference type="ARBA" id="ARBA00022801"/>
    </source>
</evidence>
<evidence type="ECO:0000259" key="6">
    <source>
        <dbReference type="SMART" id="SM00316"/>
    </source>
</evidence>
<feature type="domain" description="S1 motif" evidence="6">
    <location>
        <begin position="59"/>
        <end position="134"/>
    </location>
</feature>
<dbReference type="InterPro" id="IPR003029">
    <property type="entry name" value="S1_domain"/>
</dbReference>
<protein>
    <submittedName>
        <fullName evidence="7">Ribonuclease E</fullName>
        <ecNumber evidence="7">3.1.26.12</ecNumber>
    </submittedName>
</protein>
<evidence type="ECO:0000256" key="2">
    <source>
        <dbReference type="ARBA" id="ARBA00022723"/>
    </source>
</evidence>
<dbReference type="Gene3D" id="2.40.50.140">
    <property type="entry name" value="Nucleic acid-binding proteins"/>
    <property type="match status" value="1"/>
</dbReference>
<name>A0A2K4ZME4_9FIRM</name>
<dbReference type="GO" id="GO:0046872">
    <property type="term" value="F:metal ion binding"/>
    <property type="evidence" value="ECO:0007669"/>
    <property type="project" value="UniProtKB-KW"/>
</dbReference>
<gene>
    <name evidence="7" type="primary">rne</name>
    <name evidence="7" type="ORF">AMURIS_04306</name>
</gene>
<dbReference type="InterPro" id="IPR019307">
    <property type="entry name" value="RNA-bd_AU-1/RNase_E/G"/>
</dbReference>
<evidence type="ECO:0000256" key="5">
    <source>
        <dbReference type="ARBA" id="ARBA00022884"/>
    </source>
</evidence>
<dbReference type="InterPro" id="IPR004659">
    <property type="entry name" value="RNase_E/G"/>
</dbReference>
<keyword evidence="4" id="KW-0460">Magnesium</keyword>
<dbReference type="SMART" id="SM00316">
    <property type="entry name" value="S1"/>
    <property type="match status" value="1"/>
</dbReference>
<dbReference type="RefSeq" id="WP_103241544.1">
    <property type="nucleotide sequence ID" value="NZ_CANRXC010000011.1"/>
</dbReference>
<dbReference type="CDD" id="cd04453">
    <property type="entry name" value="S1_RNase_E"/>
    <property type="match status" value="1"/>
</dbReference>
<dbReference type="GO" id="GO:0008995">
    <property type="term" value="F:ribonuclease E activity"/>
    <property type="evidence" value="ECO:0007669"/>
    <property type="project" value="UniProtKB-EC"/>
</dbReference>
<dbReference type="SUPFAM" id="SSF50249">
    <property type="entry name" value="Nucleic acid-binding proteins"/>
    <property type="match status" value="1"/>
</dbReference>
<comment type="cofactor">
    <cofactor evidence="1">
        <name>Mg(2+)</name>
        <dbReference type="ChEBI" id="CHEBI:18420"/>
    </cofactor>
</comment>
<evidence type="ECO:0000256" key="4">
    <source>
        <dbReference type="ARBA" id="ARBA00022842"/>
    </source>
</evidence>
<dbReference type="Proteomes" id="UP000236311">
    <property type="component" value="Unassembled WGS sequence"/>
</dbReference>
<evidence type="ECO:0000313" key="8">
    <source>
        <dbReference type="Proteomes" id="UP000236311"/>
    </source>
</evidence>
<organism evidence="7 8">
    <name type="scientific">Acetatifactor muris</name>
    <dbReference type="NCBI Taxonomy" id="879566"/>
    <lineage>
        <taxon>Bacteria</taxon>
        <taxon>Bacillati</taxon>
        <taxon>Bacillota</taxon>
        <taxon>Clostridia</taxon>
        <taxon>Lachnospirales</taxon>
        <taxon>Lachnospiraceae</taxon>
        <taxon>Acetatifactor</taxon>
    </lineage>
</organism>
<dbReference type="PANTHER" id="PTHR30001">
    <property type="entry name" value="RIBONUCLEASE"/>
    <property type="match status" value="1"/>
</dbReference>
<dbReference type="EMBL" id="OFSM01000027">
    <property type="protein sequence ID" value="SOY31562.1"/>
    <property type="molecule type" value="Genomic_DNA"/>
</dbReference>
<keyword evidence="3 7" id="KW-0378">Hydrolase</keyword>
<keyword evidence="2" id="KW-0479">Metal-binding</keyword>
<keyword evidence="8" id="KW-1185">Reference proteome</keyword>
<dbReference type="PANTHER" id="PTHR30001:SF0">
    <property type="entry name" value="RIBONUCLEASE G"/>
    <property type="match status" value="1"/>
</dbReference>
<evidence type="ECO:0000256" key="1">
    <source>
        <dbReference type="ARBA" id="ARBA00001946"/>
    </source>
</evidence>
<sequence length="470" mass="53282">MSRKIEAKPSVTLTDEEAALRKTERGKLLFTSYQGRSCALFLEKDRLVEAFFFSGDADKIGAIYIGKIKSLAKNMDACFVEIAGGEICFLSLRNATAPYLVNRRFDGRILEGDELLVQVVRDAQKTKKASVTAHLSLSNEYFVLSTGTTKVGYSLKLSNERKNALKRVFTEMALIQDDCLIQGRESLLSIAEEEKMKAEGLRPEIISLPSIGLIIRTRAGEAESARVLLQHFFSLSAQLIRLLYGAMYRNCFTCMRAAENRFKGIIEQFCFEGESSSCISNLPVEIVTDRKEMYDELKTYESERGDKLNIRFYQDTFLSLSSLYSLEKKLENALSSHVWLKSGGFLVIEPTEALTVIDVNSGKYVAGRDADETFRKINLEAAEEVARQLRLRNLSGIIIVDFINMRSGQYRQELLHHMKELTAKDRISTRIIDITPLGLMEITRKKINKPLREQFKLCPRKEDPDGINKI</sequence>
<dbReference type="GO" id="GO:0006364">
    <property type="term" value="P:rRNA processing"/>
    <property type="evidence" value="ECO:0007669"/>
    <property type="project" value="TreeGrafter"/>
</dbReference>
<dbReference type="GO" id="GO:0003723">
    <property type="term" value="F:RNA binding"/>
    <property type="evidence" value="ECO:0007669"/>
    <property type="project" value="UniProtKB-KW"/>
</dbReference>
<accession>A0A2K4ZME4</accession>
<dbReference type="InterPro" id="IPR012340">
    <property type="entry name" value="NA-bd_OB-fold"/>
</dbReference>
<dbReference type="Pfam" id="PF10150">
    <property type="entry name" value="RNase_E_G"/>
    <property type="match status" value="1"/>
</dbReference>
<proteinExistence type="predicted"/>
<evidence type="ECO:0000313" key="7">
    <source>
        <dbReference type="EMBL" id="SOY31562.1"/>
    </source>
</evidence>
<dbReference type="EC" id="3.1.26.12" evidence="7"/>